<dbReference type="eggNOG" id="ENOG502SUI0">
    <property type="taxonomic scope" value="Eukaryota"/>
</dbReference>
<sequence>MMLLSQSTCAILLAWSFLSNRAHGREIIAYRTVSRAEAEYINENERPFRDRELDLRSEEHNQLGQGFYTVNEPGGWPNVGPQWHCAIAADGEKVKAVRKVWIPEYYWTTRRVGRKSKSKSTRERVQLWTYESKNEAAILRYIESLGVPHPERAWRLALVPSLSASVKLQMVIPTETINGNELDFWARCWETRAELLASQPQPQPVDWMSWEGIAGDPEPVDPESSDSSSEEREARWYQRWLDWWQRS</sequence>
<organism evidence="3 4">
    <name type="scientific">Marssonina brunnea f. sp. multigermtubi (strain MB_m1)</name>
    <name type="common">Marssonina leaf spot fungus</name>
    <dbReference type="NCBI Taxonomy" id="1072389"/>
    <lineage>
        <taxon>Eukaryota</taxon>
        <taxon>Fungi</taxon>
        <taxon>Dikarya</taxon>
        <taxon>Ascomycota</taxon>
        <taxon>Pezizomycotina</taxon>
        <taxon>Leotiomycetes</taxon>
        <taxon>Helotiales</taxon>
        <taxon>Drepanopezizaceae</taxon>
        <taxon>Drepanopeziza</taxon>
    </lineage>
</organism>
<feature type="signal peptide" evidence="2">
    <location>
        <begin position="1"/>
        <end position="24"/>
    </location>
</feature>
<name>K1WJ46_MARBU</name>
<dbReference type="Pfam" id="PF19287">
    <property type="entry name" value="DUF5910"/>
    <property type="match status" value="1"/>
</dbReference>
<evidence type="ECO:0000313" key="3">
    <source>
        <dbReference type="EMBL" id="EKD12202.1"/>
    </source>
</evidence>
<dbReference type="InParanoid" id="K1WJ46"/>
<protein>
    <submittedName>
        <fullName evidence="3">Uncharacterized protein</fullName>
    </submittedName>
</protein>
<proteinExistence type="predicted"/>
<evidence type="ECO:0000256" key="2">
    <source>
        <dbReference type="SAM" id="SignalP"/>
    </source>
</evidence>
<dbReference type="AlphaFoldDB" id="K1WJ46"/>
<accession>K1WJ46</accession>
<reference evidence="3 4" key="1">
    <citation type="journal article" date="2012" name="BMC Genomics">
        <title>Sequencing the genome of Marssonina brunnea reveals fungus-poplar co-evolution.</title>
        <authorList>
            <person name="Zhu S."/>
            <person name="Cao Y.-Z."/>
            <person name="Jiang C."/>
            <person name="Tan B.-Y."/>
            <person name="Wang Z."/>
            <person name="Feng S."/>
            <person name="Zhang L."/>
            <person name="Su X.-H."/>
            <person name="Brejova B."/>
            <person name="Vinar T."/>
            <person name="Xu M."/>
            <person name="Wang M.-X."/>
            <person name="Zhang S.-G."/>
            <person name="Huang M.-R."/>
            <person name="Wu R."/>
            <person name="Zhou Y."/>
        </authorList>
    </citation>
    <scope>NUCLEOTIDE SEQUENCE [LARGE SCALE GENOMIC DNA]</scope>
    <source>
        <strain evidence="3 4">MB_m1</strain>
    </source>
</reference>
<evidence type="ECO:0000256" key="1">
    <source>
        <dbReference type="SAM" id="MobiDB-lite"/>
    </source>
</evidence>
<feature type="region of interest" description="Disordered" evidence="1">
    <location>
        <begin position="203"/>
        <end position="233"/>
    </location>
</feature>
<gene>
    <name evidence="3" type="ORF">MBM_09523</name>
</gene>
<keyword evidence="2" id="KW-0732">Signal</keyword>
<dbReference type="InterPro" id="IPR045564">
    <property type="entry name" value="DUF5910"/>
</dbReference>
<dbReference type="Proteomes" id="UP000006753">
    <property type="component" value="Unassembled WGS sequence"/>
</dbReference>
<dbReference type="OrthoDB" id="3017589at2759"/>
<dbReference type="HOGENOM" id="CLU_091777_0_0_1"/>
<dbReference type="EMBL" id="JH921460">
    <property type="protein sequence ID" value="EKD12202.1"/>
    <property type="molecule type" value="Genomic_DNA"/>
</dbReference>
<dbReference type="KEGG" id="mbe:MBM_09523"/>
<dbReference type="RefSeq" id="XP_007297412.1">
    <property type="nucleotide sequence ID" value="XM_007297350.1"/>
</dbReference>
<feature type="chain" id="PRO_5003852962" evidence="2">
    <location>
        <begin position="25"/>
        <end position="247"/>
    </location>
</feature>
<evidence type="ECO:0000313" key="4">
    <source>
        <dbReference type="Proteomes" id="UP000006753"/>
    </source>
</evidence>
<keyword evidence="4" id="KW-1185">Reference proteome</keyword>
<dbReference type="GeneID" id="18765458"/>